<evidence type="ECO:0000259" key="2">
    <source>
        <dbReference type="PROSITE" id="PS50994"/>
    </source>
</evidence>
<keyword evidence="4" id="KW-1185">Reference proteome</keyword>
<dbReference type="EC" id="2.7.7.49" evidence="1"/>
<evidence type="ECO:0000313" key="4">
    <source>
        <dbReference type="Proteomes" id="UP001307889"/>
    </source>
</evidence>
<dbReference type="Gene3D" id="3.30.420.10">
    <property type="entry name" value="Ribonuclease H-like superfamily/Ribonuclease H"/>
    <property type="match status" value="1"/>
</dbReference>
<dbReference type="PROSITE" id="PS50994">
    <property type="entry name" value="INTEGRASE"/>
    <property type="match status" value="1"/>
</dbReference>
<gene>
    <name evidence="3" type="ORF">NTJ_12371</name>
</gene>
<reference evidence="3 4" key="1">
    <citation type="submission" date="2023-09" db="EMBL/GenBank/DDBJ databases">
        <title>Nesidiocoris tenuis whole genome shotgun sequence.</title>
        <authorList>
            <person name="Shibata T."/>
            <person name="Shimoda M."/>
            <person name="Kobayashi T."/>
            <person name="Uehara T."/>
        </authorList>
    </citation>
    <scope>NUCLEOTIDE SEQUENCE [LARGE SCALE GENOMIC DNA]</scope>
    <source>
        <strain evidence="3 4">Japan</strain>
    </source>
</reference>
<dbReference type="InterPro" id="IPR012337">
    <property type="entry name" value="RNaseH-like_sf"/>
</dbReference>
<name>A0ABN7B7E7_9HEMI</name>
<dbReference type="Proteomes" id="UP001307889">
    <property type="component" value="Chromosome 10"/>
</dbReference>
<organism evidence="3 4">
    <name type="scientific">Nesidiocoris tenuis</name>
    <dbReference type="NCBI Taxonomy" id="355587"/>
    <lineage>
        <taxon>Eukaryota</taxon>
        <taxon>Metazoa</taxon>
        <taxon>Ecdysozoa</taxon>
        <taxon>Arthropoda</taxon>
        <taxon>Hexapoda</taxon>
        <taxon>Insecta</taxon>
        <taxon>Pterygota</taxon>
        <taxon>Neoptera</taxon>
        <taxon>Paraneoptera</taxon>
        <taxon>Hemiptera</taxon>
        <taxon>Heteroptera</taxon>
        <taxon>Panheteroptera</taxon>
        <taxon>Cimicomorpha</taxon>
        <taxon>Miridae</taxon>
        <taxon>Dicyphina</taxon>
        <taxon>Nesidiocoris</taxon>
    </lineage>
</organism>
<dbReference type="InterPro" id="IPR050951">
    <property type="entry name" value="Retrovirus_Pol_polyprotein"/>
</dbReference>
<dbReference type="Gene3D" id="1.10.340.70">
    <property type="match status" value="1"/>
</dbReference>
<dbReference type="EMBL" id="AP028918">
    <property type="protein sequence ID" value="BES99554.1"/>
    <property type="molecule type" value="Genomic_DNA"/>
</dbReference>
<evidence type="ECO:0000256" key="1">
    <source>
        <dbReference type="ARBA" id="ARBA00012493"/>
    </source>
</evidence>
<dbReference type="InterPro" id="IPR001584">
    <property type="entry name" value="Integrase_cat-core"/>
</dbReference>
<feature type="domain" description="Integrase catalytic" evidence="2">
    <location>
        <begin position="175"/>
        <end position="330"/>
    </location>
</feature>
<dbReference type="Pfam" id="PF17921">
    <property type="entry name" value="Integrase_H2C2"/>
    <property type="match status" value="1"/>
</dbReference>
<protein>
    <recommendedName>
        <fullName evidence="1">RNA-directed DNA polymerase</fullName>
        <ecNumber evidence="1">2.7.7.49</ecNumber>
    </recommendedName>
</protein>
<dbReference type="PANTHER" id="PTHR37984">
    <property type="entry name" value="PROTEIN CBG26694"/>
    <property type="match status" value="1"/>
</dbReference>
<dbReference type="InterPro" id="IPR041588">
    <property type="entry name" value="Integrase_H2C2"/>
</dbReference>
<sequence>MEFVHGRDNAVADALSRLPLAGEVSLSEAERSGIAADNHLLHLRVNDLPVTKKVLKKKVTEDKTLQFVMRCIRDGWPPKRSLTDEFWAYFEKREELSYEEDVLFWHGRIIVPQSLQQDVLADLHEGHPGEGAMKSIAKLQVWWPQIDHAIELYVKRCKSCQKARPTGSQESPIFFWNVPSEVWSRVHVDFAGPFEGKHWLIVVDATSKWLEVIPMVSTTAAKTIEVLRDIFTRLGLPKTLVSDNGPQFTSHEFSSFCADNNVKHITSSPYHPRTNGLAERAVRTFKDRMKAARNDRGSLQLKLQKFLISYRNSTHATTGRSPAQALLGRNLRTRLDLMRPDIPTNIELAQRRQSAPKGNRRVREFAVGDEVWVKTFRDKEPMEGKVVEKRGLLSYLVEINGKQERRHVDQLRKKALDFEGEICSRKPRTPVLGSPAELMVPCHKQ</sequence>
<accession>A0ABN7B7E7</accession>
<dbReference type="SUPFAM" id="SSF53098">
    <property type="entry name" value="Ribonuclease H-like"/>
    <property type="match status" value="1"/>
</dbReference>
<dbReference type="PANTHER" id="PTHR37984:SF5">
    <property type="entry name" value="PROTEIN NYNRIN-LIKE"/>
    <property type="match status" value="1"/>
</dbReference>
<proteinExistence type="predicted"/>
<dbReference type="InterPro" id="IPR036397">
    <property type="entry name" value="RNaseH_sf"/>
</dbReference>
<dbReference type="Pfam" id="PF00665">
    <property type="entry name" value="rve"/>
    <property type="match status" value="1"/>
</dbReference>
<evidence type="ECO:0000313" key="3">
    <source>
        <dbReference type="EMBL" id="BES99554.1"/>
    </source>
</evidence>